<dbReference type="Pfam" id="PF09907">
    <property type="entry name" value="HigB_toxin"/>
    <property type="match status" value="1"/>
</dbReference>
<proteinExistence type="predicted"/>
<dbReference type="GO" id="GO:0004519">
    <property type="term" value="F:endonuclease activity"/>
    <property type="evidence" value="ECO:0007669"/>
    <property type="project" value="InterPro"/>
</dbReference>
<protein>
    <submittedName>
        <fullName evidence="1">Putative toxin-antitoxin system toxin component</fullName>
    </submittedName>
</protein>
<organism evidence="1 2">
    <name type="scientific">Flavihumibacter petaseus NBRC 106054</name>
    <dbReference type="NCBI Taxonomy" id="1220578"/>
    <lineage>
        <taxon>Bacteria</taxon>
        <taxon>Pseudomonadati</taxon>
        <taxon>Bacteroidota</taxon>
        <taxon>Chitinophagia</taxon>
        <taxon>Chitinophagales</taxon>
        <taxon>Chitinophagaceae</taxon>
        <taxon>Flavihumibacter</taxon>
    </lineage>
</organism>
<dbReference type="AlphaFoldDB" id="A0A0E9N0W9"/>
<dbReference type="GO" id="GO:0003723">
    <property type="term" value="F:RNA binding"/>
    <property type="evidence" value="ECO:0007669"/>
    <property type="project" value="InterPro"/>
</dbReference>
<evidence type="ECO:0000313" key="2">
    <source>
        <dbReference type="Proteomes" id="UP000033121"/>
    </source>
</evidence>
<evidence type="ECO:0000313" key="1">
    <source>
        <dbReference type="EMBL" id="GAO43010.1"/>
    </source>
</evidence>
<dbReference type="Proteomes" id="UP000033121">
    <property type="component" value="Unassembled WGS sequence"/>
</dbReference>
<dbReference type="EMBL" id="BBWV01000002">
    <property type="protein sequence ID" value="GAO43010.1"/>
    <property type="molecule type" value="Genomic_DNA"/>
</dbReference>
<comment type="caution">
    <text evidence="1">The sequence shown here is derived from an EMBL/GenBank/DDBJ whole genome shotgun (WGS) entry which is preliminary data.</text>
</comment>
<dbReference type="GO" id="GO:0110001">
    <property type="term" value="C:toxin-antitoxin complex"/>
    <property type="evidence" value="ECO:0007669"/>
    <property type="project" value="InterPro"/>
</dbReference>
<sequence>MLRWYIICKENDWQSFSVLKQQLPGTDYVGNDLYVFNTLGNKYRLIARIFFNPRTIFVKFIGTHADYDRVRLSDL</sequence>
<name>A0A0E9N0W9_9BACT</name>
<accession>A0A0E9N0W9</accession>
<reference evidence="1 2" key="1">
    <citation type="submission" date="2015-04" db="EMBL/GenBank/DDBJ databases">
        <title>Whole genome shotgun sequence of Flavihumibacter petaseus NBRC 106054.</title>
        <authorList>
            <person name="Miyazawa S."/>
            <person name="Hosoyama A."/>
            <person name="Hashimoto M."/>
            <person name="Noguchi M."/>
            <person name="Tsuchikane K."/>
            <person name="Ohji S."/>
            <person name="Yamazoe A."/>
            <person name="Ichikawa N."/>
            <person name="Kimura A."/>
            <person name="Fujita N."/>
        </authorList>
    </citation>
    <scope>NUCLEOTIDE SEQUENCE [LARGE SCALE GENOMIC DNA]</scope>
    <source>
        <strain evidence="1 2">NBRC 106054</strain>
    </source>
</reference>
<gene>
    <name evidence="1" type="ORF">FPE01S_02_01150</name>
</gene>
<dbReference type="STRING" id="1220578.FPE01S_02_01150"/>
<dbReference type="InterPro" id="IPR018669">
    <property type="entry name" value="Toxin_HigB"/>
</dbReference>
<keyword evidence="2" id="KW-1185">Reference proteome</keyword>